<evidence type="ECO:0000313" key="3">
    <source>
        <dbReference type="Proteomes" id="UP000253094"/>
    </source>
</evidence>
<comment type="caution">
    <text evidence="2">The sequence shown here is derived from an EMBL/GenBank/DDBJ whole genome shotgun (WGS) entry which is preliminary data.</text>
</comment>
<dbReference type="GO" id="GO:0003677">
    <property type="term" value="F:DNA binding"/>
    <property type="evidence" value="ECO:0007669"/>
    <property type="project" value="UniProtKB-KW"/>
</dbReference>
<feature type="compositionally biased region" description="Polar residues" evidence="1">
    <location>
        <begin position="1"/>
        <end position="24"/>
    </location>
</feature>
<keyword evidence="2" id="KW-0238">DNA-binding</keyword>
<evidence type="ECO:0000256" key="1">
    <source>
        <dbReference type="SAM" id="MobiDB-lite"/>
    </source>
</evidence>
<dbReference type="RefSeq" id="WP_114030729.1">
    <property type="nucleotide sequence ID" value="NZ_QOIL01000012.1"/>
</dbReference>
<protein>
    <submittedName>
        <fullName evidence="2">DNA-binding protein</fullName>
    </submittedName>
</protein>
<organism evidence="2 3">
    <name type="scientific">Sphaerisporangium album</name>
    <dbReference type="NCBI Taxonomy" id="509200"/>
    <lineage>
        <taxon>Bacteria</taxon>
        <taxon>Bacillati</taxon>
        <taxon>Actinomycetota</taxon>
        <taxon>Actinomycetes</taxon>
        <taxon>Streptosporangiales</taxon>
        <taxon>Streptosporangiaceae</taxon>
        <taxon>Sphaerisporangium</taxon>
    </lineage>
</organism>
<feature type="region of interest" description="Disordered" evidence="1">
    <location>
        <begin position="1"/>
        <end position="27"/>
    </location>
</feature>
<dbReference type="EMBL" id="QOIL01000012">
    <property type="protein sequence ID" value="RCG29008.1"/>
    <property type="molecule type" value="Genomic_DNA"/>
</dbReference>
<accession>A0A367FF49</accession>
<dbReference type="Proteomes" id="UP000253094">
    <property type="component" value="Unassembled WGS sequence"/>
</dbReference>
<gene>
    <name evidence="2" type="ORF">DQ384_21905</name>
</gene>
<proteinExistence type="predicted"/>
<reference evidence="2 3" key="1">
    <citation type="submission" date="2018-06" db="EMBL/GenBank/DDBJ databases">
        <title>Sphaerisporangium craniellae sp. nov., isolated from a marine sponge in the South China Sea.</title>
        <authorList>
            <person name="Li L."/>
        </authorList>
    </citation>
    <scope>NUCLEOTIDE SEQUENCE [LARGE SCALE GENOMIC DNA]</scope>
    <source>
        <strain evidence="2 3">CCTCC AA 208026</strain>
    </source>
</reference>
<name>A0A367FF49_9ACTN</name>
<sequence>MKSTTEFSQVRSDLSVSTSLSPQVAEQLREKRSNDRWLTIDEVAAMKRTSPATERWLRHQGQASYYFRLGRRVVAWESDVLAHIEAARFAETH</sequence>
<keyword evidence="3" id="KW-1185">Reference proteome</keyword>
<evidence type="ECO:0000313" key="2">
    <source>
        <dbReference type="EMBL" id="RCG29008.1"/>
    </source>
</evidence>
<dbReference type="OrthoDB" id="5524782at2"/>
<dbReference type="AlphaFoldDB" id="A0A367FF49"/>